<organism evidence="3 4">
    <name type="scientific">Niallia endozanthoxylica</name>
    <dbReference type="NCBI Taxonomy" id="2036016"/>
    <lineage>
        <taxon>Bacteria</taxon>
        <taxon>Bacillati</taxon>
        <taxon>Bacillota</taxon>
        <taxon>Bacilli</taxon>
        <taxon>Bacillales</taxon>
        <taxon>Bacillaceae</taxon>
        <taxon>Niallia</taxon>
    </lineage>
</organism>
<dbReference type="PANTHER" id="PTHR43592:SF15">
    <property type="entry name" value="CAAX AMINO TERMINAL PROTEASE FAMILY PROTEIN"/>
    <property type="match status" value="1"/>
</dbReference>
<keyword evidence="3" id="KW-0645">Protease</keyword>
<name>A0A5J5HNW5_9BACI</name>
<dbReference type="Pfam" id="PF02517">
    <property type="entry name" value="Rce1-like"/>
    <property type="match status" value="1"/>
</dbReference>
<evidence type="ECO:0000256" key="1">
    <source>
        <dbReference type="SAM" id="Phobius"/>
    </source>
</evidence>
<dbReference type="InterPro" id="IPR003675">
    <property type="entry name" value="Rce1/LyrA-like_dom"/>
</dbReference>
<feature type="transmembrane region" description="Helical" evidence="1">
    <location>
        <begin position="159"/>
        <end position="178"/>
    </location>
</feature>
<dbReference type="GO" id="GO:0008237">
    <property type="term" value="F:metallopeptidase activity"/>
    <property type="evidence" value="ECO:0007669"/>
    <property type="project" value="UniProtKB-KW"/>
</dbReference>
<evidence type="ECO:0000259" key="2">
    <source>
        <dbReference type="Pfam" id="PF02517"/>
    </source>
</evidence>
<dbReference type="EMBL" id="VYKL01000028">
    <property type="protein sequence ID" value="KAA9021072.1"/>
    <property type="molecule type" value="Genomic_DNA"/>
</dbReference>
<dbReference type="GO" id="GO:0080120">
    <property type="term" value="P:CAAX-box protein maturation"/>
    <property type="evidence" value="ECO:0007669"/>
    <property type="project" value="UniProtKB-ARBA"/>
</dbReference>
<feature type="domain" description="CAAX prenyl protease 2/Lysostaphin resistance protein A-like" evidence="2">
    <location>
        <begin position="129"/>
        <end position="216"/>
    </location>
</feature>
<accession>A0A5J5HNW5</accession>
<comment type="caution">
    <text evidence="3">The sequence shown here is derived from an EMBL/GenBank/DDBJ whole genome shotgun (WGS) entry which is preliminary data.</text>
</comment>
<feature type="transmembrane region" description="Helical" evidence="1">
    <location>
        <begin position="48"/>
        <end position="66"/>
    </location>
</feature>
<evidence type="ECO:0000313" key="3">
    <source>
        <dbReference type="EMBL" id="KAA9021072.1"/>
    </source>
</evidence>
<dbReference type="OrthoDB" id="2357478at2"/>
<keyword evidence="3" id="KW-0482">Metalloprotease</keyword>
<proteinExistence type="predicted"/>
<feature type="transmembrane region" description="Helical" evidence="1">
    <location>
        <begin position="78"/>
        <end position="98"/>
    </location>
</feature>
<keyword evidence="1" id="KW-1133">Transmembrane helix</keyword>
<keyword evidence="3" id="KW-0378">Hydrolase</keyword>
<evidence type="ECO:0000313" key="4">
    <source>
        <dbReference type="Proteomes" id="UP000326671"/>
    </source>
</evidence>
<feature type="transmembrane region" description="Helical" evidence="1">
    <location>
        <begin position="128"/>
        <end position="147"/>
    </location>
</feature>
<keyword evidence="1" id="KW-0812">Transmembrane</keyword>
<feature type="transmembrane region" description="Helical" evidence="1">
    <location>
        <begin position="198"/>
        <end position="220"/>
    </location>
</feature>
<keyword evidence="4" id="KW-1185">Reference proteome</keyword>
<reference evidence="3 4" key="1">
    <citation type="submission" date="2019-09" db="EMBL/GenBank/DDBJ databases">
        <title>Whole genome sequences of isolates from the Mars Exploration Rovers.</title>
        <authorList>
            <person name="Seuylemezian A."/>
            <person name="Vaishampayan P."/>
        </authorList>
    </citation>
    <scope>NUCLEOTIDE SEQUENCE [LARGE SCALE GENOMIC DNA]</scope>
    <source>
        <strain evidence="3 4">MER_TA_151</strain>
    </source>
</reference>
<protein>
    <submittedName>
        <fullName evidence="3">CPBP family intramembrane metalloprotease</fullName>
    </submittedName>
</protein>
<sequence>MIIFGVLVLIFLIGVYPFLDKKYTTKLEATLAEADRITYFKYVIYSEWAITFLILAVVYLTSANMAQLGLKLPSENSVQFLGMLSGFLVGVLVVMFVLSRIPYYQKYQKMQTNNVSYLLPTGKLDKRYAIFTAITAGICEEIIYRGFLLHFLSLSPFSLEGNVLLITGAVIFGIAHYYQGWKGVVLTSLVGFALSRVYFETGSLVFPILLHILIDLRFMLFVKKE</sequence>
<dbReference type="GO" id="GO:0004175">
    <property type="term" value="F:endopeptidase activity"/>
    <property type="evidence" value="ECO:0007669"/>
    <property type="project" value="UniProtKB-ARBA"/>
</dbReference>
<dbReference type="AlphaFoldDB" id="A0A5J5HNW5"/>
<gene>
    <name evidence="3" type="ORF">F4V44_18185</name>
</gene>
<dbReference type="GO" id="GO:0006508">
    <property type="term" value="P:proteolysis"/>
    <property type="evidence" value="ECO:0007669"/>
    <property type="project" value="UniProtKB-KW"/>
</dbReference>
<dbReference type="PANTHER" id="PTHR43592">
    <property type="entry name" value="CAAX AMINO TERMINAL PROTEASE"/>
    <property type="match status" value="1"/>
</dbReference>
<keyword evidence="1" id="KW-0472">Membrane</keyword>
<dbReference type="RefSeq" id="WP_150441446.1">
    <property type="nucleotide sequence ID" value="NZ_VYKL01000028.1"/>
</dbReference>
<dbReference type="Proteomes" id="UP000326671">
    <property type="component" value="Unassembled WGS sequence"/>
</dbReference>